<feature type="domain" description="Tc1-like transposase DDE" evidence="2">
    <location>
        <begin position="124"/>
        <end position="263"/>
    </location>
</feature>
<dbReference type="InterPro" id="IPR038717">
    <property type="entry name" value="Tc1-like_DDE_dom"/>
</dbReference>
<proteinExistence type="predicted"/>
<dbReference type="Gene3D" id="3.30.420.10">
    <property type="entry name" value="Ribonuclease H-like superfamily/Ribonuclease H"/>
    <property type="match status" value="1"/>
</dbReference>
<organism evidence="3 4">
    <name type="scientific">Scophthalmus maximus</name>
    <name type="common">Turbot</name>
    <name type="synonym">Psetta maxima</name>
    <dbReference type="NCBI Taxonomy" id="52904"/>
    <lineage>
        <taxon>Eukaryota</taxon>
        <taxon>Metazoa</taxon>
        <taxon>Chordata</taxon>
        <taxon>Craniata</taxon>
        <taxon>Vertebrata</taxon>
        <taxon>Euteleostomi</taxon>
        <taxon>Actinopterygii</taxon>
        <taxon>Neopterygii</taxon>
        <taxon>Teleostei</taxon>
        <taxon>Neoteleostei</taxon>
        <taxon>Acanthomorphata</taxon>
        <taxon>Carangaria</taxon>
        <taxon>Pleuronectiformes</taxon>
        <taxon>Pleuronectoidei</taxon>
        <taxon>Scophthalmidae</taxon>
        <taxon>Scophthalmus</taxon>
    </lineage>
</organism>
<dbReference type="EMBL" id="VEVO01000007">
    <property type="protein sequence ID" value="KAF0039328.1"/>
    <property type="molecule type" value="Genomic_DNA"/>
</dbReference>
<dbReference type="PANTHER" id="PTHR46564">
    <property type="entry name" value="TRANSPOSASE"/>
    <property type="match status" value="1"/>
</dbReference>
<dbReference type="PANTHER" id="PTHR46564:SF1">
    <property type="entry name" value="TRANSPOSASE"/>
    <property type="match status" value="1"/>
</dbReference>
<dbReference type="GO" id="GO:0003676">
    <property type="term" value="F:nucleic acid binding"/>
    <property type="evidence" value="ECO:0007669"/>
    <property type="project" value="InterPro"/>
</dbReference>
<protein>
    <recommendedName>
        <fullName evidence="2">Tc1-like transposase DDE domain-containing protein</fullName>
    </recommendedName>
</protein>
<reference evidence="3 4" key="1">
    <citation type="submission" date="2019-06" db="EMBL/GenBank/DDBJ databases">
        <title>Draft genomes of female and male turbot (Scophthalmus maximus).</title>
        <authorList>
            <person name="Xu H."/>
            <person name="Xu X.-W."/>
            <person name="Shao C."/>
            <person name="Chen S."/>
        </authorList>
    </citation>
    <scope>NUCLEOTIDE SEQUENCE [LARGE SCALE GENOMIC DNA]</scope>
    <source>
        <strain evidence="3">Ysfricsl-2016a</strain>
        <tissue evidence="3">Blood</tissue>
    </source>
</reference>
<gene>
    <name evidence="3" type="ORF">F2P81_007563</name>
</gene>
<dbReference type="AlphaFoldDB" id="A0A6A4T4S2"/>
<dbReference type="Proteomes" id="UP000438429">
    <property type="component" value="Unassembled WGS sequence"/>
</dbReference>
<feature type="region of interest" description="Disordered" evidence="1">
    <location>
        <begin position="49"/>
        <end position="78"/>
    </location>
</feature>
<evidence type="ECO:0000313" key="4">
    <source>
        <dbReference type="Proteomes" id="UP000438429"/>
    </source>
</evidence>
<evidence type="ECO:0000256" key="1">
    <source>
        <dbReference type="SAM" id="MobiDB-lite"/>
    </source>
</evidence>
<sequence length="336" mass="38728">MAARFEKCNECNIAYFGSYIDLLESSERKSEEKENHSLQSGFNHFSMTSGRTWSHAEGNTSRTLRLPTLGGRERLPSPEQETEIMNMVLENNTITLEMKIENNEIFPNIDRRVLELEVAAVEHQLIFSDEVGFNLTKRRKRGRNIIGQRAIVEVPGQRGGNITMCAAITHHGVIHHHATLGPYNTAHLITFLDTRHNTLIPPDQIDGPEQLRYVVIWDNVSFHRAALVETAHPCFLVVYLPPNSPFLNPIEEFFSALRWKVYDRNPQMRIPLLQAMEDACGDIAVDAFHGLIRHARRYFPRCWARENIACDVDEGRPKQKRGCIIVFWVFYCNFKR</sequence>
<accession>A0A6A4T4S2</accession>
<feature type="compositionally biased region" description="Polar residues" evidence="1">
    <location>
        <begin position="49"/>
        <end position="63"/>
    </location>
</feature>
<evidence type="ECO:0000313" key="3">
    <source>
        <dbReference type="EMBL" id="KAF0039328.1"/>
    </source>
</evidence>
<evidence type="ECO:0000259" key="2">
    <source>
        <dbReference type="Pfam" id="PF13358"/>
    </source>
</evidence>
<dbReference type="InterPro" id="IPR036397">
    <property type="entry name" value="RNaseH_sf"/>
</dbReference>
<name>A0A6A4T4S2_SCOMX</name>
<dbReference type="Pfam" id="PF13358">
    <property type="entry name" value="DDE_3"/>
    <property type="match status" value="1"/>
</dbReference>
<comment type="caution">
    <text evidence="3">The sequence shown here is derived from an EMBL/GenBank/DDBJ whole genome shotgun (WGS) entry which is preliminary data.</text>
</comment>